<keyword evidence="9" id="KW-0560">Oxidoreductase</keyword>
<dbReference type="Ensembl" id="ENSCWAT00000030928.1">
    <property type="protein sequence ID" value="ENSCWAP00000028538.1"/>
    <property type="gene ID" value="ENSCWAG00000021466.1"/>
</dbReference>
<comment type="catalytic activity">
    <reaction evidence="25">
        <text>17beta-estradiol + NADP(+) = estrone + NADPH + H(+)</text>
        <dbReference type="Rhea" id="RHEA:24616"/>
        <dbReference type="ChEBI" id="CHEBI:15378"/>
        <dbReference type="ChEBI" id="CHEBI:16469"/>
        <dbReference type="ChEBI" id="CHEBI:17263"/>
        <dbReference type="ChEBI" id="CHEBI:57783"/>
        <dbReference type="ChEBI" id="CHEBI:58349"/>
        <dbReference type="EC" id="1.1.1.62"/>
    </reaction>
</comment>
<proteinExistence type="inferred from homology"/>
<evidence type="ECO:0000256" key="26">
    <source>
        <dbReference type="ARBA" id="ARBA00049509"/>
    </source>
</evidence>
<dbReference type="Pfam" id="PF00106">
    <property type="entry name" value="adh_short"/>
    <property type="match status" value="1"/>
</dbReference>
<dbReference type="PANTHER" id="PTHR43899:SF14">
    <property type="entry name" value="VERY-LONG-CHAIN 3-OXOACYL-COA REDUCTASE"/>
    <property type="match status" value="1"/>
</dbReference>
<keyword evidence="4" id="KW-0812">Transmembrane</keyword>
<protein>
    <recommendedName>
        <fullName evidence="17">Very-long-chain 3-oxoacyl-CoA reductase</fullName>
        <ecNumber evidence="16">1.1.1.330</ecNumber>
        <ecNumber evidence="12">1.1.1.62</ecNumber>
    </recommendedName>
    <alternativeName>
        <fullName evidence="19">17-beta-hydroxysteroid dehydrogenase 12</fullName>
    </alternativeName>
    <alternativeName>
        <fullName evidence="18">3-ketoacyl-CoA reductase</fullName>
    </alternativeName>
    <alternativeName>
        <fullName evidence="20">Estradiol 17-beta-dehydrogenase 12</fullName>
    </alternativeName>
</protein>
<evidence type="ECO:0000256" key="20">
    <source>
        <dbReference type="ARBA" id="ARBA00043017"/>
    </source>
</evidence>
<keyword evidence="6" id="KW-0521">NADP</keyword>
<keyword evidence="8" id="KW-1133">Transmembrane helix</keyword>
<reference evidence="28" key="1">
    <citation type="submission" date="2025-08" db="UniProtKB">
        <authorList>
            <consortium name="Ensembl"/>
        </authorList>
    </citation>
    <scope>IDENTIFICATION</scope>
</reference>
<dbReference type="GO" id="GO:0141040">
    <property type="term" value="F:very-long-chain 3-oxoacyl-CoA reductase activity"/>
    <property type="evidence" value="ECO:0007669"/>
    <property type="project" value="UniProtKB-EC"/>
</dbReference>
<dbReference type="CDD" id="cd05356">
    <property type="entry name" value="17beta-HSD1_like_SDR_c"/>
    <property type="match status" value="1"/>
</dbReference>
<evidence type="ECO:0000256" key="8">
    <source>
        <dbReference type="ARBA" id="ARBA00022989"/>
    </source>
</evidence>
<comment type="catalytic activity">
    <reaction evidence="22">
        <text>17beta-estradiol + NAD(+) = estrone + NADH + H(+)</text>
        <dbReference type="Rhea" id="RHEA:24612"/>
        <dbReference type="ChEBI" id="CHEBI:15378"/>
        <dbReference type="ChEBI" id="CHEBI:16469"/>
        <dbReference type="ChEBI" id="CHEBI:17263"/>
        <dbReference type="ChEBI" id="CHEBI:57540"/>
        <dbReference type="ChEBI" id="CHEBI:57945"/>
        <dbReference type="EC" id="1.1.1.62"/>
    </reaction>
</comment>
<evidence type="ECO:0000256" key="16">
    <source>
        <dbReference type="ARBA" id="ARBA00039105"/>
    </source>
</evidence>
<dbReference type="EC" id="1.1.1.62" evidence="12"/>
<dbReference type="GO" id="GO:0005789">
    <property type="term" value="C:endoplasmic reticulum membrane"/>
    <property type="evidence" value="ECO:0007669"/>
    <property type="project" value="UniProtKB-SubCell"/>
</dbReference>
<comment type="pathway">
    <text evidence="14">Steroid biosynthesis; estrogen biosynthesis.</text>
</comment>
<comment type="catalytic activity">
    <reaction evidence="23">
        <text>3-oxooctadecanoyl-CoA + NADPH + H(+) = (3R)-hydroxyoctadecanoyl-CoA + NADP(+)</text>
        <dbReference type="Rhea" id="RHEA:39151"/>
        <dbReference type="ChEBI" id="CHEBI:15378"/>
        <dbReference type="ChEBI" id="CHEBI:57783"/>
        <dbReference type="ChEBI" id="CHEBI:58349"/>
        <dbReference type="ChEBI" id="CHEBI:71407"/>
        <dbReference type="ChEBI" id="CHEBI:76374"/>
    </reaction>
</comment>
<dbReference type="AlphaFoldDB" id="A0A8C3YUF7"/>
<dbReference type="InterPro" id="IPR051019">
    <property type="entry name" value="VLCFA-Steroid_DH"/>
</dbReference>
<comment type="similarity">
    <text evidence="15">Belongs to the short-chain dehydrogenases/reductases (SDR) family. 17-beta-HSD 3 subfamily.</text>
</comment>
<keyword evidence="11" id="KW-0472">Membrane</keyword>
<dbReference type="GO" id="GO:0004303">
    <property type="term" value="F:estradiol 17-beta-dehydrogenase [NAD(P)+] activity"/>
    <property type="evidence" value="ECO:0007669"/>
    <property type="project" value="UniProtKB-EC"/>
</dbReference>
<evidence type="ECO:0000313" key="29">
    <source>
        <dbReference type="Proteomes" id="UP000694540"/>
    </source>
</evidence>
<evidence type="ECO:0000256" key="1">
    <source>
        <dbReference type="ARBA" id="ARBA00004477"/>
    </source>
</evidence>
<comment type="catalytic activity">
    <reaction evidence="21">
        <text>(7Z,10Z,13Z,16Z)-3-oxodocosatetraenoyl-CoA + NADPH + H(+) = (3R)-hydroxy-(7Z,10Z,13Z,16Z)-docosatetraenoyl-CoA + NADP(+)</text>
        <dbReference type="Rhea" id="RHEA:39323"/>
        <dbReference type="ChEBI" id="CHEBI:15378"/>
        <dbReference type="ChEBI" id="CHEBI:57783"/>
        <dbReference type="ChEBI" id="CHEBI:58349"/>
        <dbReference type="ChEBI" id="CHEBI:73852"/>
        <dbReference type="ChEBI" id="CHEBI:76415"/>
    </reaction>
</comment>
<keyword evidence="7" id="KW-0752">Steroid biosynthesis</keyword>
<name>A0A8C3YUF7_9CETA</name>
<comment type="catalytic activity">
    <reaction evidence="26">
        <text>a very-long-chain (3R)-3-hydroxyacyl-CoA + NADP(+) = a very-long-chain 3-oxoacyl-CoA + NADPH + H(+)</text>
        <dbReference type="Rhea" id="RHEA:48680"/>
        <dbReference type="ChEBI" id="CHEBI:15378"/>
        <dbReference type="ChEBI" id="CHEBI:57783"/>
        <dbReference type="ChEBI" id="CHEBI:58349"/>
        <dbReference type="ChEBI" id="CHEBI:85440"/>
        <dbReference type="ChEBI" id="CHEBI:90725"/>
        <dbReference type="EC" id="1.1.1.330"/>
    </reaction>
</comment>
<evidence type="ECO:0000256" key="24">
    <source>
        <dbReference type="ARBA" id="ARBA00048282"/>
    </source>
</evidence>
<reference evidence="28" key="2">
    <citation type="submission" date="2025-09" db="UniProtKB">
        <authorList>
            <consortium name="Ensembl"/>
        </authorList>
    </citation>
    <scope>IDENTIFICATION</scope>
</reference>
<dbReference type="PRINTS" id="PR00081">
    <property type="entry name" value="GDHRDH"/>
</dbReference>
<keyword evidence="10" id="KW-0443">Lipid metabolism</keyword>
<evidence type="ECO:0000256" key="17">
    <source>
        <dbReference type="ARBA" id="ARBA00039402"/>
    </source>
</evidence>
<evidence type="ECO:0000256" key="13">
    <source>
        <dbReference type="ARBA" id="ARBA00037337"/>
    </source>
</evidence>
<dbReference type="PIRSF" id="PIRSF000126">
    <property type="entry name" value="11-beta-HSD1"/>
    <property type="match status" value="1"/>
</dbReference>
<dbReference type="PROSITE" id="PS00061">
    <property type="entry name" value="ADH_SHORT"/>
    <property type="match status" value="1"/>
</dbReference>
<accession>A0A8C3YUF7</accession>
<organism evidence="28 29">
    <name type="scientific">Catagonus wagneri</name>
    <name type="common">Chacoan peccary</name>
    <dbReference type="NCBI Taxonomy" id="51154"/>
    <lineage>
        <taxon>Eukaryota</taxon>
        <taxon>Metazoa</taxon>
        <taxon>Chordata</taxon>
        <taxon>Craniata</taxon>
        <taxon>Vertebrata</taxon>
        <taxon>Euteleostomi</taxon>
        <taxon>Mammalia</taxon>
        <taxon>Eutheria</taxon>
        <taxon>Laurasiatheria</taxon>
        <taxon>Artiodactyla</taxon>
        <taxon>Suina</taxon>
        <taxon>Tayassuidae</taxon>
        <taxon>Catagonus</taxon>
    </lineage>
</organism>
<evidence type="ECO:0000256" key="5">
    <source>
        <dbReference type="ARBA" id="ARBA00022824"/>
    </source>
</evidence>
<evidence type="ECO:0000256" key="21">
    <source>
        <dbReference type="ARBA" id="ARBA00047293"/>
    </source>
</evidence>
<sequence>MESSLPAAGFLYWVGASTVAYLALRISCCLFTALRVWGLSHEPGVGPRLGEWAVVTGSTDGIGKSYAEELAKCGMKIVLISRSQDKLDQVSREIMNNVGMSYAYPEYFLDVPDLDNTIKKLINVNALSVCKMTRLVLPGMVERSKGVILNISSASGMTPVPLLTIYSATKAFVDFFSQCLHEEYKSKGIIVQSVLPYFVATKLAKIKRPTWDKPSPETFVKSAMKTIGVQSRTNGYPIHSLMALVNISLPSWLYSKIVMYVGNSTRARYLKKMKKN</sequence>
<evidence type="ECO:0000256" key="22">
    <source>
        <dbReference type="ARBA" id="ARBA00048022"/>
    </source>
</evidence>
<comment type="pathway">
    <text evidence="2">Lipid metabolism; fatty acid biosynthesis.</text>
</comment>
<keyword evidence="3" id="KW-0444">Lipid biosynthesis</keyword>
<gene>
    <name evidence="28" type="primary">HSD17B12</name>
</gene>
<dbReference type="GeneTree" id="ENSGT00940000154860"/>
<evidence type="ECO:0000256" key="27">
    <source>
        <dbReference type="ARBA" id="ARBA00093182"/>
    </source>
</evidence>
<evidence type="ECO:0000256" key="25">
    <source>
        <dbReference type="ARBA" id="ARBA00048906"/>
    </source>
</evidence>
<comment type="function">
    <text evidence="13">Catalyzes the second of the four reactions of the long-chain fatty acids elongation cycle. This endoplasmic reticulum-bound enzymatic process, allows the addition of two carbons to the chain of long- and very long-chain fatty acids/VLCFAs per cycle. This enzyme has a 3-ketoacyl-CoA reductase activity, reducing 3-ketoacyl-CoA to 3-hydroxyacyl-CoA, within each cycle of fatty acid elongation. Thereby, it may participate in the production of VLCFAs of different chain lengths that are involved in multiple biological processes as precursors of membrane lipids and lipid mediators. May also catalyze the transformation of estrone (E1) into estradiol (E2) and play a role in estrogen formation.</text>
</comment>
<evidence type="ECO:0000313" key="28">
    <source>
        <dbReference type="Ensembl" id="ENSCWAP00000028538.1"/>
    </source>
</evidence>
<evidence type="ECO:0000256" key="4">
    <source>
        <dbReference type="ARBA" id="ARBA00022692"/>
    </source>
</evidence>
<evidence type="ECO:0000256" key="15">
    <source>
        <dbReference type="ARBA" id="ARBA00038261"/>
    </source>
</evidence>
<dbReference type="Proteomes" id="UP000694540">
    <property type="component" value="Unplaced"/>
</dbReference>
<evidence type="ECO:0000256" key="11">
    <source>
        <dbReference type="ARBA" id="ARBA00023136"/>
    </source>
</evidence>
<evidence type="ECO:0000256" key="12">
    <source>
        <dbReference type="ARBA" id="ARBA00024072"/>
    </source>
</evidence>
<dbReference type="PANTHER" id="PTHR43899">
    <property type="entry name" value="RH59310P"/>
    <property type="match status" value="1"/>
</dbReference>
<dbReference type="InterPro" id="IPR002347">
    <property type="entry name" value="SDR_fam"/>
</dbReference>
<evidence type="ECO:0000256" key="19">
    <source>
        <dbReference type="ARBA" id="ARBA00042234"/>
    </source>
</evidence>
<dbReference type="InterPro" id="IPR036291">
    <property type="entry name" value="NAD(P)-bd_dom_sf"/>
</dbReference>
<comment type="catalytic activity">
    <reaction evidence="27">
        <text>3-oxo-(7Z,10Z,13Z,16Z,19Z)-docosapentaenoyl-CoA + NADPH + H(+) = (3R)-hydroxy-(7Z,10Z,13Z,16Z,19Z)-docosapentaenoyl-CoA + NADP(+)</text>
        <dbReference type="Rhea" id="RHEA:39459"/>
        <dbReference type="ChEBI" id="CHEBI:15378"/>
        <dbReference type="ChEBI" id="CHEBI:57783"/>
        <dbReference type="ChEBI" id="CHEBI:58349"/>
        <dbReference type="ChEBI" id="CHEBI:73863"/>
        <dbReference type="ChEBI" id="CHEBI:76460"/>
    </reaction>
</comment>
<evidence type="ECO:0000256" key="3">
    <source>
        <dbReference type="ARBA" id="ARBA00022516"/>
    </source>
</evidence>
<keyword evidence="29" id="KW-1185">Reference proteome</keyword>
<evidence type="ECO:0000256" key="23">
    <source>
        <dbReference type="ARBA" id="ARBA00048129"/>
    </source>
</evidence>
<evidence type="ECO:0000256" key="14">
    <source>
        <dbReference type="ARBA" id="ARBA00037929"/>
    </source>
</evidence>
<keyword evidence="5" id="KW-0256">Endoplasmic reticulum</keyword>
<evidence type="ECO:0000256" key="6">
    <source>
        <dbReference type="ARBA" id="ARBA00022857"/>
    </source>
</evidence>
<evidence type="ECO:0000256" key="10">
    <source>
        <dbReference type="ARBA" id="ARBA00023098"/>
    </source>
</evidence>
<evidence type="ECO:0000256" key="18">
    <source>
        <dbReference type="ARBA" id="ARBA00041250"/>
    </source>
</evidence>
<comment type="subcellular location">
    <subcellularLocation>
        <location evidence="1">Endoplasmic reticulum membrane</location>
        <topology evidence="1">Multi-pass membrane protein</topology>
    </subcellularLocation>
</comment>
<dbReference type="GO" id="GO:0006694">
    <property type="term" value="P:steroid biosynthetic process"/>
    <property type="evidence" value="ECO:0007669"/>
    <property type="project" value="UniProtKB-KW"/>
</dbReference>
<evidence type="ECO:0000256" key="2">
    <source>
        <dbReference type="ARBA" id="ARBA00005194"/>
    </source>
</evidence>
<dbReference type="Gene3D" id="3.40.50.720">
    <property type="entry name" value="NAD(P)-binding Rossmann-like Domain"/>
    <property type="match status" value="2"/>
</dbReference>
<evidence type="ECO:0000256" key="9">
    <source>
        <dbReference type="ARBA" id="ARBA00023002"/>
    </source>
</evidence>
<dbReference type="InterPro" id="IPR020904">
    <property type="entry name" value="Sc_DH/Rdtase_CS"/>
</dbReference>
<evidence type="ECO:0000256" key="7">
    <source>
        <dbReference type="ARBA" id="ARBA00022955"/>
    </source>
</evidence>
<comment type="catalytic activity">
    <reaction evidence="24">
        <text>3-oxo-(8Z,11Z,14Z)-eicosatrienoyl-CoA + NADPH + H(+) = (3R)-hydroxy-(8Z,11Z,14Z)-eicosatrienoyl-CoA + NADP(+)</text>
        <dbReference type="Rhea" id="RHEA:39311"/>
        <dbReference type="ChEBI" id="CHEBI:15378"/>
        <dbReference type="ChEBI" id="CHEBI:57783"/>
        <dbReference type="ChEBI" id="CHEBI:58349"/>
        <dbReference type="ChEBI" id="CHEBI:71481"/>
        <dbReference type="ChEBI" id="CHEBI:76411"/>
    </reaction>
</comment>
<dbReference type="EC" id="1.1.1.330" evidence="16"/>
<dbReference type="SUPFAM" id="SSF51735">
    <property type="entry name" value="NAD(P)-binding Rossmann-fold domains"/>
    <property type="match status" value="1"/>
</dbReference>